<sequence length="505" mass="58345">MFNYFEYFLNTMAKKALIVGTGLAGLSTALRLTSKGYEVEMVEKYHQPGGRLNLLEKDGFKFDMAPTFFSMSYEFKELADYCNIPMPFEFVELDPLYAVHFEGDKRSYLIYKDLKKLAEEFADLEVDLEEKLRRFLKSAGEIFHDTENIVIKQNFDSLIGYLLKLTRVPVKHAPKMFYSMWKEMEKNFDSFEVKVIFSLVGFFLGSTPFDTPAVYSMLNYTELVHDGYHNVKGGMYKIVEGVVKELEKRNVRMHFNVEIDQFEQRNGTLSAFTDKSGKRWEADVFVVNADAASFRGQVLQRPKFNTEKLDAKKWTLAPLTIYLGLDTKVKGMYHHNYFLRRNFEEYAHKIFKNSIKLDKPYYYVNIQSMHNPDYAPPGKESVFILCPVPDLRYKPNWDDAESIADAIIQDMSKRTGFDFVAHTETRVVYHPQQWEGMFNLYRGSGLGLAHDLNQVGGFRPSNKDEQLDNLYYTGASTVPGTGLPMTVISSRLVTERILKDHGTLS</sequence>
<evidence type="ECO:0000259" key="6">
    <source>
        <dbReference type="Pfam" id="PF01593"/>
    </source>
</evidence>
<accession>A0A419W8P2</accession>
<keyword evidence="3 5" id="KW-0125">Carotenoid biosynthesis</keyword>
<comment type="caution">
    <text evidence="7">The sequence shown here is derived from an EMBL/GenBank/DDBJ whole genome shotgun (WGS) entry which is preliminary data.</text>
</comment>
<evidence type="ECO:0000313" key="8">
    <source>
        <dbReference type="Proteomes" id="UP000283387"/>
    </source>
</evidence>
<dbReference type="InterPro" id="IPR036188">
    <property type="entry name" value="FAD/NAD-bd_sf"/>
</dbReference>
<name>A0A419W8P2_9BACT</name>
<reference evidence="7 8" key="1">
    <citation type="submission" date="2018-09" db="EMBL/GenBank/DDBJ databases">
        <title>Genomic Encyclopedia of Archaeal and Bacterial Type Strains, Phase II (KMG-II): from individual species to whole genera.</title>
        <authorList>
            <person name="Goeker M."/>
        </authorList>
    </citation>
    <scope>NUCLEOTIDE SEQUENCE [LARGE SCALE GENOMIC DNA]</scope>
    <source>
        <strain evidence="7 8">DSM 27148</strain>
    </source>
</reference>
<dbReference type="Gene3D" id="3.50.50.60">
    <property type="entry name" value="FAD/NAD(P)-binding domain"/>
    <property type="match status" value="2"/>
</dbReference>
<dbReference type="Proteomes" id="UP000283387">
    <property type="component" value="Unassembled WGS sequence"/>
</dbReference>
<dbReference type="GO" id="GO:0016117">
    <property type="term" value="P:carotenoid biosynthetic process"/>
    <property type="evidence" value="ECO:0007669"/>
    <property type="project" value="UniProtKB-KW"/>
</dbReference>
<comment type="similarity">
    <text evidence="2 5">Belongs to the carotenoid/retinoid oxidoreductase family.</text>
</comment>
<evidence type="ECO:0000256" key="1">
    <source>
        <dbReference type="ARBA" id="ARBA00004829"/>
    </source>
</evidence>
<keyword evidence="4 5" id="KW-0560">Oxidoreductase</keyword>
<dbReference type="PANTHER" id="PTHR43734:SF1">
    <property type="entry name" value="PHYTOENE DESATURASE"/>
    <property type="match status" value="1"/>
</dbReference>
<protein>
    <submittedName>
        <fullName evidence="7">Phytoene desaturase</fullName>
    </submittedName>
</protein>
<organism evidence="7 8">
    <name type="scientific">Mangrovibacterium diazotrophicum</name>
    <dbReference type="NCBI Taxonomy" id="1261403"/>
    <lineage>
        <taxon>Bacteria</taxon>
        <taxon>Pseudomonadati</taxon>
        <taxon>Bacteroidota</taxon>
        <taxon>Bacteroidia</taxon>
        <taxon>Marinilabiliales</taxon>
        <taxon>Prolixibacteraceae</taxon>
        <taxon>Mangrovibacterium</taxon>
    </lineage>
</organism>
<feature type="domain" description="Amine oxidase" evidence="6">
    <location>
        <begin position="23"/>
        <end position="498"/>
    </location>
</feature>
<dbReference type="PANTHER" id="PTHR43734">
    <property type="entry name" value="PHYTOENE DESATURASE"/>
    <property type="match status" value="1"/>
</dbReference>
<dbReference type="AlphaFoldDB" id="A0A419W8P2"/>
<dbReference type="InterPro" id="IPR014105">
    <property type="entry name" value="Carotenoid/retinoid_OxRdtase"/>
</dbReference>
<evidence type="ECO:0000256" key="4">
    <source>
        <dbReference type="ARBA" id="ARBA00023002"/>
    </source>
</evidence>
<dbReference type="EMBL" id="RAPN01000001">
    <property type="protein sequence ID" value="RKD91810.1"/>
    <property type="molecule type" value="Genomic_DNA"/>
</dbReference>
<comment type="pathway">
    <text evidence="1 5">Carotenoid biosynthesis.</text>
</comment>
<evidence type="ECO:0000256" key="5">
    <source>
        <dbReference type="RuleBase" id="RU362075"/>
    </source>
</evidence>
<proteinExistence type="inferred from homology"/>
<dbReference type="SUPFAM" id="SSF51905">
    <property type="entry name" value="FAD/NAD(P)-binding domain"/>
    <property type="match status" value="1"/>
</dbReference>
<gene>
    <name evidence="7" type="ORF">BC643_2176</name>
</gene>
<evidence type="ECO:0000313" key="7">
    <source>
        <dbReference type="EMBL" id="RKD91810.1"/>
    </source>
</evidence>
<keyword evidence="8" id="KW-1185">Reference proteome</keyword>
<dbReference type="NCBIfam" id="TIGR02734">
    <property type="entry name" value="crtI_fam"/>
    <property type="match status" value="1"/>
</dbReference>
<dbReference type="Pfam" id="PF01593">
    <property type="entry name" value="Amino_oxidase"/>
    <property type="match status" value="1"/>
</dbReference>
<evidence type="ECO:0000256" key="2">
    <source>
        <dbReference type="ARBA" id="ARBA00006046"/>
    </source>
</evidence>
<evidence type="ECO:0000256" key="3">
    <source>
        <dbReference type="ARBA" id="ARBA00022746"/>
    </source>
</evidence>
<dbReference type="GO" id="GO:0016491">
    <property type="term" value="F:oxidoreductase activity"/>
    <property type="evidence" value="ECO:0007669"/>
    <property type="project" value="UniProtKB-KW"/>
</dbReference>
<dbReference type="InterPro" id="IPR002937">
    <property type="entry name" value="Amino_oxidase"/>
</dbReference>